<evidence type="ECO:0000313" key="3">
    <source>
        <dbReference type="WBParaSite" id="BXY_0940800.1"/>
    </source>
</evidence>
<dbReference type="PANTHER" id="PTHR22943">
    <property type="entry name" value="7-TRANSMEMBRANE DOMAIN RECEPTOR C.ELEGANS"/>
    <property type="match status" value="1"/>
</dbReference>
<proteinExistence type="predicted"/>
<feature type="transmembrane region" description="Helical" evidence="1">
    <location>
        <begin position="345"/>
        <end position="371"/>
    </location>
</feature>
<feature type="transmembrane region" description="Helical" evidence="1">
    <location>
        <begin position="159"/>
        <end position="182"/>
    </location>
</feature>
<feature type="transmembrane region" description="Helical" evidence="1">
    <location>
        <begin position="7"/>
        <end position="25"/>
    </location>
</feature>
<dbReference type="WBParaSite" id="BXY_0940800.1">
    <property type="protein sequence ID" value="BXY_0940800.1"/>
    <property type="gene ID" value="BXY_0940800"/>
</dbReference>
<dbReference type="AlphaFoldDB" id="A0A1I7S8R3"/>
<keyword evidence="1" id="KW-1133">Transmembrane helix</keyword>
<evidence type="ECO:0000313" key="2">
    <source>
        <dbReference type="Proteomes" id="UP000095284"/>
    </source>
</evidence>
<feature type="transmembrane region" description="Helical" evidence="1">
    <location>
        <begin position="59"/>
        <end position="79"/>
    </location>
</feature>
<dbReference type="InterPro" id="IPR019428">
    <property type="entry name" value="7TM_GPCR_serpentine_rcpt_Str"/>
</dbReference>
<dbReference type="PANTHER" id="PTHR22943:SF248">
    <property type="entry name" value="SEVEN TM RECEPTOR"/>
    <property type="match status" value="1"/>
</dbReference>
<reference evidence="3" key="1">
    <citation type="submission" date="2016-11" db="UniProtKB">
        <authorList>
            <consortium name="WormBaseParasite"/>
        </authorList>
    </citation>
    <scope>IDENTIFICATION</scope>
</reference>
<sequence>MKSYRKVLYGSCFLDGFMALEHLLVMGKTSIDNDVLAMRFIGPIPQLIDRLGWLPNGDLAYLLIPDFFFQMSSICYCFVPYTFRYFHIVRNATLNNFKFFVLIFVYLTPSLILSITIPLLSAHAYDQLNDYIGKDTSRCSRRVPIFDRRIVTSEPSHSVFQVCACPVLAMLAFPPILLYFIIRIYNKLNGDLLTTSAVTRRMQRQITITLTAQKFSFENDVLVIRFNGPIPQFIDRLGWLPNGNFAYLLAPDFFFQMSAICYCFVPYTYRYFHIVRNSTLSNFKFFLLILVYLTPALIISISIPLLSAHAYDQLNDYIGKDISRCSRRIPIFDIRIVTLESLQSVAQACISSILLTLAFPPFLLYFIARIYMKLNGELKATSAAARRMHRQITITLTAQSIIPVLLISLPFFHSIASLHYSNGSDKAGAMATTAFSLYLIPLINPLATIWLLQSYRYTLLEACGIGKRSQRVSALSDGTLMGRSSFSVFA</sequence>
<feature type="transmembrane region" description="Helical" evidence="1">
    <location>
        <begin position="392"/>
        <end position="415"/>
    </location>
</feature>
<feature type="transmembrane region" description="Helical" evidence="1">
    <location>
        <begin position="99"/>
        <end position="120"/>
    </location>
</feature>
<feature type="transmembrane region" description="Helical" evidence="1">
    <location>
        <begin position="427"/>
        <end position="452"/>
    </location>
</feature>
<accession>A0A1I7S8R3</accession>
<keyword evidence="1" id="KW-0472">Membrane</keyword>
<name>A0A1I7S8R3_BURXY</name>
<dbReference type="Proteomes" id="UP000095284">
    <property type="component" value="Unplaced"/>
</dbReference>
<protein>
    <submittedName>
        <fullName evidence="3">G_PROTEIN_RECEP_F1_2 domain-containing protein</fullName>
    </submittedName>
</protein>
<organism evidence="2 3">
    <name type="scientific">Bursaphelenchus xylophilus</name>
    <name type="common">Pinewood nematode worm</name>
    <name type="synonym">Aphelenchoides xylophilus</name>
    <dbReference type="NCBI Taxonomy" id="6326"/>
    <lineage>
        <taxon>Eukaryota</taxon>
        <taxon>Metazoa</taxon>
        <taxon>Ecdysozoa</taxon>
        <taxon>Nematoda</taxon>
        <taxon>Chromadorea</taxon>
        <taxon>Rhabditida</taxon>
        <taxon>Tylenchina</taxon>
        <taxon>Tylenchomorpha</taxon>
        <taxon>Aphelenchoidea</taxon>
        <taxon>Aphelenchoididae</taxon>
        <taxon>Bursaphelenchus</taxon>
    </lineage>
</organism>
<keyword evidence="1" id="KW-0812">Transmembrane</keyword>
<feature type="transmembrane region" description="Helical" evidence="1">
    <location>
        <begin position="285"/>
        <end position="306"/>
    </location>
</feature>
<dbReference type="Pfam" id="PF10326">
    <property type="entry name" value="7TM_GPCR_Str"/>
    <property type="match status" value="1"/>
</dbReference>
<evidence type="ECO:0000256" key="1">
    <source>
        <dbReference type="SAM" id="Phobius"/>
    </source>
</evidence>